<proteinExistence type="predicted"/>
<accession>A0ABD1ZXH5</accession>
<feature type="compositionally biased region" description="Basic and acidic residues" evidence="1">
    <location>
        <begin position="1"/>
        <end position="10"/>
    </location>
</feature>
<gene>
    <name evidence="2" type="ORF">V1478_017265</name>
</gene>
<sequence length="148" mass="17673">MRKREILDSQKRKRKEKKRRNKRKKKRCYIETKVRIAYCLIQYSTFCQRSTHPLFMHLFLSCQSLSGRNAQFYSGCYRFLPPSKCTLSGRTRKEIYEPSGGSSKSECYLFYVCAYVYTDTRNAHAHTPNARNTMSFPFPERRKIKARK</sequence>
<name>A0ABD1ZXH5_VESSQ</name>
<dbReference type="AlphaFoldDB" id="A0ABD1ZXH5"/>
<dbReference type="EMBL" id="JAUDFV010000161">
    <property type="protein sequence ID" value="KAL2713072.1"/>
    <property type="molecule type" value="Genomic_DNA"/>
</dbReference>
<organism evidence="2 3">
    <name type="scientific">Vespula squamosa</name>
    <name type="common">Southern yellow jacket</name>
    <name type="synonym">Wasp</name>
    <dbReference type="NCBI Taxonomy" id="30214"/>
    <lineage>
        <taxon>Eukaryota</taxon>
        <taxon>Metazoa</taxon>
        <taxon>Ecdysozoa</taxon>
        <taxon>Arthropoda</taxon>
        <taxon>Hexapoda</taxon>
        <taxon>Insecta</taxon>
        <taxon>Pterygota</taxon>
        <taxon>Neoptera</taxon>
        <taxon>Endopterygota</taxon>
        <taxon>Hymenoptera</taxon>
        <taxon>Apocrita</taxon>
        <taxon>Aculeata</taxon>
        <taxon>Vespoidea</taxon>
        <taxon>Vespidae</taxon>
        <taxon>Vespinae</taxon>
        <taxon>Vespula</taxon>
    </lineage>
</organism>
<evidence type="ECO:0000256" key="1">
    <source>
        <dbReference type="SAM" id="MobiDB-lite"/>
    </source>
</evidence>
<feature type="region of interest" description="Disordered" evidence="1">
    <location>
        <begin position="1"/>
        <end position="24"/>
    </location>
</feature>
<reference evidence="2 3" key="1">
    <citation type="journal article" date="2024" name="Ann. Entomol. Soc. Am.">
        <title>Genomic analyses of the southern and eastern yellowjacket wasps (Hymenoptera: Vespidae) reveal evolutionary signatures of social life.</title>
        <authorList>
            <person name="Catto M.A."/>
            <person name="Caine P.B."/>
            <person name="Orr S.E."/>
            <person name="Hunt B.G."/>
            <person name="Goodisman M.A.D."/>
        </authorList>
    </citation>
    <scope>NUCLEOTIDE SEQUENCE [LARGE SCALE GENOMIC DNA]</scope>
    <source>
        <strain evidence="2">233</strain>
        <tissue evidence="2">Head and thorax</tissue>
    </source>
</reference>
<feature type="compositionally biased region" description="Basic residues" evidence="1">
    <location>
        <begin position="11"/>
        <end position="24"/>
    </location>
</feature>
<evidence type="ECO:0000313" key="3">
    <source>
        <dbReference type="Proteomes" id="UP001607302"/>
    </source>
</evidence>
<protein>
    <submittedName>
        <fullName evidence="2">Uncharacterized protein</fullName>
    </submittedName>
</protein>
<comment type="caution">
    <text evidence="2">The sequence shown here is derived from an EMBL/GenBank/DDBJ whole genome shotgun (WGS) entry which is preliminary data.</text>
</comment>
<dbReference type="Proteomes" id="UP001607302">
    <property type="component" value="Unassembled WGS sequence"/>
</dbReference>
<evidence type="ECO:0000313" key="2">
    <source>
        <dbReference type="EMBL" id="KAL2713072.1"/>
    </source>
</evidence>
<keyword evidence="3" id="KW-1185">Reference proteome</keyword>